<name>A0A1H7FM69_9BURK</name>
<sequence>MKKTRLMIVLAGVMAAPMAFAQSAPPGTGTITFNGMLLADTCEISPGDVDKTVTLPTLSAQSLAEAGQTAGSTMFTITVAKCPTSLSNVAAHFETTNMDPATRNAVNQATTNPASNVVVQLLDKDGTTPILLGSSGSFEPITGTGDTRGATMSYGGQYYATGQAGQGNVTAIVRYTLSYN</sequence>
<evidence type="ECO:0000259" key="2">
    <source>
        <dbReference type="Pfam" id="PF00419"/>
    </source>
</evidence>
<accession>A0A1H7FM69</accession>
<feature type="signal peptide" evidence="1">
    <location>
        <begin position="1"/>
        <end position="21"/>
    </location>
</feature>
<dbReference type="SUPFAM" id="SSF49401">
    <property type="entry name" value="Bacterial adhesins"/>
    <property type="match status" value="1"/>
</dbReference>
<proteinExistence type="predicted"/>
<dbReference type="InterPro" id="IPR050263">
    <property type="entry name" value="Bact_Fimbrial_Adh_Pro"/>
</dbReference>
<dbReference type="InterPro" id="IPR036937">
    <property type="entry name" value="Adhesion_dom_fimbrial_sf"/>
</dbReference>
<dbReference type="Gene3D" id="2.60.40.1090">
    <property type="entry name" value="Fimbrial-type adhesion domain"/>
    <property type="match status" value="1"/>
</dbReference>
<protein>
    <submittedName>
        <fullName evidence="3">Major type 1 subunit fimbrin (Pilin)</fullName>
    </submittedName>
</protein>
<dbReference type="Pfam" id="PF00419">
    <property type="entry name" value="Fimbrial"/>
    <property type="match status" value="1"/>
</dbReference>
<keyword evidence="4" id="KW-1185">Reference proteome</keyword>
<dbReference type="RefSeq" id="WP_243843907.1">
    <property type="nucleotide sequence ID" value="NZ_FOAJ01000001.1"/>
</dbReference>
<dbReference type="InterPro" id="IPR000259">
    <property type="entry name" value="Adhesion_dom_fimbrial"/>
</dbReference>
<dbReference type="GO" id="GO:0009289">
    <property type="term" value="C:pilus"/>
    <property type="evidence" value="ECO:0007669"/>
    <property type="project" value="InterPro"/>
</dbReference>
<keyword evidence="1" id="KW-0732">Signal</keyword>
<evidence type="ECO:0000313" key="4">
    <source>
        <dbReference type="Proteomes" id="UP000199120"/>
    </source>
</evidence>
<dbReference type="STRING" id="416943.SAMN05445871_5858"/>
<dbReference type="PANTHER" id="PTHR33420:SF10">
    <property type="entry name" value="FIMBRIAE MAJOR SUBUNIT"/>
    <property type="match status" value="1"/>
</dbReference>
<evidence type="ECO:0000313" key="3">
    <source>
        <dbReference type="EMBL" id="SEK26884.1"/>
    </source>
</evidence>
<dbReference type="EMBL" id="FOAJ01000001">
    <property type="protein sequence ID" value="SEK26884.1"/>
    <property type="molecule type" value="Genomic_DNA"/>
</dbReference>
<reference evidence="4" key="1">
    <citation type="submission" date="2016-10" db="EMBL/GenBank/DDBJ databases">
        <authorList>
            <person name="Varghese N."/>
            <person name="Submissions S."/>
        </authorList>
    </citation>
    <scope>NUCLEOTIDE SEQUENCE [LARGE SCALE GENOMIC DNA]</scope>
    <source>
        <strain evidence="4">LMG 26416</strain>
    </source>
</reference>
<dbReference type="InterPro" id="IPR008966">
    <property type="entry name" value="Adhesion_dom_sf"/>
</dbReference>
<feature type="chain" id="PRO_5030028888" evidence="1">
    <location>
        <begin position="22"/>
        <end position="180"/>
    </location>
</feature>
<gene>
    <name evidence="3" type="ORF">SAMN05192542_101386</name>
</gene>
<evidence type="ECO:0000256" key="1">
    <source>
        <dbReference type="SAM" id="SignalP"/>
    </source>
</evidence>
<organism evidence="3 4">
    <name type="scientific">Paraburkholderia caballeronis</name>
    <dbReference type="NCBI Taxonomy" id="416943"/>
    <lineage>
        <taxon>Bacteria</taxon>
        <taxon>Pseudomonadati</taxon>
        <taxon>Pseudomonadota</taxon>
        <taxon>Betaproteobacteria</taxon>
        <taxon>Burkholderiales</taxon>
        <taxon>Burkholderiaceae</taxon>
        <taxon>Paraburkholderia</taxon>
    </lineage>
</organism>
<dbReference type="AlphaFoldDB" id="A0A1H7FM69"/>
<feature type="domain" description="Fimbrial-type adhesion" evidence="2">
    <location>
        <begin position="31"/>
        <end position="179"/>
    </location>
</feature>
<dbReference type="PANTHER" id="PTHR33420">
    <property type="entry name" value="FIMBRIAL SUBUNIT ELFA-RELATED"/>
    <property type="match status" value="1"/>
</dbReference>
<dbReference type="Proteomes" id="UP000199120">
    <property type="component" value="Unassembled WGS sequence"/>
</dbReference>
<dbReference type="GO" id="GO:0043709">
    <property type="term" value="P:cell adhesion involved in single-species biofilm formation"/>
    <property type="evidence" value="ECO:0007669"/>
    <property type="project" value="TreeGrafter"/>
</dbReference>